<dbReference type="GO" id="GO:0000287">
    <property type="term" value="F:magnesium ion binding"/>
    <property type="evidence" value="ECO:0007669"/>
    <property type="project" value="InterPro"/>
</dbReference>
<evidence type="ECO:0000256" key="1">
    <source>
        <dbReference type="ARBA" id="ARBA00022801"/>
    </source>
</evidence>
<dbReference type="GO" id="GO:0006310">
    <property type="term" value="P:DNA recombination"/>
    <property type="evidence" value="ECO:0007669"/>
    <property type="project" value="InterPro"/>
</dbReference>
<dbReference type="Gene3D" id="3.30.420.10">
    <property type="entry name" value="Ribonuclease H-like superfamily/Ribonuclease H"/>
    <property type="match status" value="1"/>
</dbReference>
<evidence type="ECO:0000313" key="2">
    <source>
        <dbReference type="EMBL" id="QHU34992.1"/>
    </source>
</evidence>
<sequence length="226" mass="26457">MIYISFDIGIKNLALCILKKTDAEINILDWRIISLADKKKDIKGIDDISERIYMELDNIIGFLKENGIDNIDYVLIENQPSNLNGIMKTIQYIIYCYFSLLKYWDKIIDNVVLVNASLKTKTHDYKPDIQIKMDETQKTKNVKGFRRDKYKMNKQTSIEICKNYIKDDIYLCDIFDNNKKKDDLSDACLQAVSYIRQNVSDAHKVNYNKLTFMRCINNLTSNISTE</sequence>
<reference evidence="2" key="1">
    <citation type="journal article" date="2020" name="Nature">
        <title>Giant virus diversity and host interactions through global metagenomics.</title>
        <authorList>
            <person name="Schulz F."/>
            <person name="Roux S."/>
            <person name="Paez-Espino D."/>
            <person name="Jungbluth S."/>
            <person name="Walsh D.A."/>
            <person name="Denef V.J."/>
            <person name="McMahon K.D."/>
            <person name="Konstantinidis K.T."/>
            <person name="Eloe-Fadrosh E.A."/>
            <person name="Kyrpides N.C."/>
            <person name="Woyke T."/>
        </authorList>
    </citation>
    <scope>NUCLEOTIDE SEQUENCE</scope>
    <source>
        <strain evidence="2">GVMAG-S-1017244-22</strain>
    </source>
</reference>
<dbReference type="EMBL" id="MN740582">
    <property type="protein sequence ID" value="QHU34992.1"/>
    <property type="molecule type" value="Genomic_DNA"/>
</dbReference>
<dbReference type="GO" id="GO:0000400">
    <property type="term" value="F:four-way junction DNA binding"/>
    <property type="evidence" value="ECO:0007669"/>
    <property type="project" value="InterPro"/>
</dbReference>
<accession>A0A6C0M0F1</accession>
<dbReference type="InterPro" id="IPR006932">
    <property type="entry name" value="HJ-resolvase_A22"/>
</dbReference>
<protein>
    <recommendedName>
        <fullName evidence="3">Mitochondrial resolvase Ydc2 catalytic domain-containing protein</fullName>
    </recommendedName>
</protein>
<proteinExistence type="predicted"/>
<dbReference type="InterPro" id="IPR012337">
    <property type="entry name" value="RNaseH-like_sf"/>
</dbReference>
<dbReference type="AlphaFoldDB" id="A0A6C0M0F1"/>
<dbReference type="InterPro" id="IPR036397">
    <property type="entry name" value="RNaseH_sf"/>
</dbReference>
<organism evidence="2">
    <name type="scientific">viral metagenome</name>
    <dbReference type="NCBI Taxonomy" id="1070528"/>
    <lineage>
        <taxon>unclassified sequences</taxon>
        <taxon>metagenomes</taxon>
        <taxon>organismal metagenomes</taxon>
    </lineage>
</organism>
<dbReference type="GO" id="GO:0016788">
    <property type="term" value="F:hydrolase activity, acting on ester bonds"/>
    <property type="evidence" value="ECO:0007669"/>
    <property type="project" value="InterPro"/>
</dbReference>
<name>A0A6C0M0F1_9ZZZZ</name>
<dbReference type="GO" id="GO:0006281">
    <property type="term" value="P:DNA repair"/>
    <property type="evidence" value="ECO:0007669"/>
    <property type="project" value="InterPro"/>
</dbReference>
<dbReference type="SUPFAM" id="SSF53098">
    <property type="entry name" value="Ribonuclease H-like"/>
    <property type="match status" value="1"/>
</dbReference>
<evidence type="ECO:0008006" key="3">
    <source>
        <dbReference type="Google" id="ProtNLM"/>
    </source>
</evidence>
<dbReference type="Pfam" id="PF04848">
    <property type="entry name" value="Pox_A22"/>
    <property type="match status" value="1"/>
</dbReference>
<keyword evidence="1" id="KW-0378">Hydrolase</keyword>